<keyword evidence="3" id="KW-1185">Reference proteome</keyword>
<dbReference type="OrthoDB" id="10662574at2759"/>
<feature type="region of interest" description="Disordered" evidence="1">
    <location>
        <begin position="22"/>
        <end position="119"/>
    </location>
</feature>
<organism evidence="2 3">
    <name type="scientific">Puccinia sorghi</name>
    <dbReference type="NCBI Taxonomy" id="27349"/>
    <lineage>
        <taxon>Eukaryota</taxon>
        <taxon>Fungi</taxon>
        <taxon>Dikarya</taxon>
        <taxon>Basidiomycota</taxon>
        <taxon>Pucciniomycotina</taxon>
        <taxon>Pucciniomycetes</taxon>
        <taxon>Pucciniales</taxon>
        <taxon>Pucciniaceae</taxon>
        <taxon>Puccinia</taxon>
    </lineage>
</organism>
<dbReference type="Proteomes" id="UP000037035">
    <property type="component" value="Unassembled WGS sequence"/>
</dbReference>
<reference evidence="2 3" key="1">
    <citation type="submission" date="2015-08" db="EMBL/GenBank/DDBJ databases">
        <title>Next Generation Sequencing and Analysis of the Genome of Puccinia sorghi L Schw, the Causal Agent of Maize Common Rust.</title>
        <authorList>
            <person name="Rochi L."/>
            <person name="Burguener G."/>
            <person name="Darino M."/>
            <person name="Turjanski A."/>
            <person name="Kreff E."/>
            <person name="Dieguez M.J."/>
            <person name="Sacco F."/>
        </authorList>
    </citation>
    <scope>NUCLEOTIDE SEQUENCE [LARGE SCALE GENOMIC DNA]</scope>
    <source>
        <strain evidence="2 3">RO10H11247</strain>
    </source>
</reference>
<dbReference type="AlphaFoldDB" id="A0A0L6U6H6"/>
<gene>
    <name evidence="2" type="ORF">VP01_947g1</name>
</gene>
<protein>
    <submittedName>
        <fullName evidence="2">Uncharacterized protein</fullName>
    </submittedName>
</protein>
<feature type="compositionally biased region" description="Low complexity" evidence="1">
    <location>
        <begin position="107"/>
        <end position="119"/>
    </location>
</feature>
<name>A0A0L6U6H6_9BASI</name>
<proteinExistence type="predicted"/>
<sequence>MVFYEQPGSPIDPFIHRLMAQRNRRVEEAPSGSHGEAELEAPSPQRPLRLTTRLRRYPSQIELSDISTDHAPIDDQAATTPMGRWLPRVEAGPPGSRESSRPVSHWSSDSDPSSDSTGL</sequence>
<accession>A0A0L6U6H6</accession>
<dbReference type="EMBL" id="LAVV01015137">
    <property type="protein sequence ID" value="KNZ44134.1"/>
    <property type="molecule type" value="Genomic_DNA"/>
</dbReference>
<evidence type="ECO:0000313" key="3">
    <source>
        <dbReference type="Proteomes" id="UP000037035"/>
    </source>
</evidence>
<evidence type="ECO:0000313" key="2">
    <source>
        <dbReference type="EMBL" id="KNZ44134.1"/>
    </source>
</evidence>
<comment type="caution">
    <text evidence="2">The sequence shown here is derived from an EMBL/GenBank/DDBJ whole genome shotgun (WGS) entry which is preliminary data.</text>
</comment>
<evidence type="ECO:0000256" key="1">
    <source>
        <dbReference type="SAM" id="MobiDB-lite"/>
    </source>
</evidence>
<dbReference type="VEuPathDB" id="FungiDB:VP01_947g1"/>